<dbReference type="EnsemblProtists" id="HpaT801704">
    <property type="protein sequence ID" value="HpaP801704"/>
    <property type="gene ID" value="HpaG801704"/>
</dbReference>
<name>M4B604_HYAAE</name>
<dbReference type="EMBL" id="JH598461">
    <property type="status" value="NOT_ANNOTATED_CDS"/>
    <property type="molecule type" value="Genomic_DNA"/>
</dbReference>
<evidence type="ECO:0000313" key="2">
    <source>
        <dbReference type="Proteomes" id="UP000011713"/>
    </source>
</evidence>
<dbReference type="HOGENOM" id="CLU_130154_0_0_1"/>
<reference evidence="2" key="1">
    <citation type="journal article" date="2010" name="Science">
        <title>Signatures of adaptation to obligate biotrophy in the Hyaloperonospora arabidopsidis genome.</title>
        <authorList>
            <person name="Baxter L."/>
            <person name="Tripathy S."/>
            <person name="Ishaque N."/>
            <person name="Boot N."/>
            <person name="Cabral A."/>
            <person name="Kemen E."/>
            <person name="Thines M."/>
            <person name="Ah-Fong A."/>
            <person name="Anderson R."/>
            <person name="Badejoko W."/>
            <person name="Bittner-Eddy P."/>
            <person name="Boore J.L."/>
            <person name="Chibucos M.C."/>
            <person name="Coates M."/>
            <person name="Dehal P."/>
            <person name="Delehaunty K."/>
            <person name="Dong S."/>
            <person name="Downton P."/>
            <person name="Dumas B."/>
            <person name="Fabro G."/>
            <person name="Fronick C."/>
            <person name="Fuerstenberg S.I."/>
            <person name="Fulton L."/>
            <person name="Gaulin E."/>
            <person name="Govers F."/>
            <person name="Hughes L."/>
            <person name="Humphray S."/>
            <person name="Jiang R.H."/>
            <person name="Judelson H."/>
            <person name="Kamoun S."/>
            <person name="Kyung K."/>
            <person name="Meijer H."/>
            <person name="Minx P."/>
            <person name="Morris P."/>
            <person name="Nelson J."/>
            <person name="Phuntumart V."/>
            <person name="Qutob D."/>
            <person name="Rehmany A."/>
            <person name="Rougon-Cardoso A."/>
            <person name="Ryden P."/>
            <person name="Torto-Alalibo T."/>
            <person name="Studholme D."/>
            <person name="Wang Y."/>
            <person name="Win J."/>
            <person name="Wood J."/>
            <person name="Clifton S.W."/>
            <person name="Rogers J."/>
            <person name="Van den Ackerveken G."/>
            <person name="Jones J.D."/>
            <person name="McDowell J.M."/>
            <person name="Beynon J."/>
            <person name="Tyler B.M."/>
        </authorList>
    </citation>
    <scope>NUCLEOTIDE SEQUENCE [LARGE SCALE GENOMIC DNA]</scope>
    <source>
        <strain evidence="2">Emoy2</strain>
    </source>
</reference>
<organism evidence="1 2">
    <name type="scientific">Hyaloperonospora arabidopsidis (strain Emoy2)</name>
    <name type="common">Downy mildew agent</name>
    <name type="synonym">Peronospora arabidopsidis</name>
    <dbReference type="NCBI Taxonomy" id="559515"/>
    <lineage>
        <taxon>Eukaryota</taxon>
        <taxon>Sar</taxon>
        <taxon>Stramenopiles</taxon>
        <taxon>Oomycota</taxon>
        <taxon>Peronosporomycetes</taxon>
        <taxon>Peronosporales</taxon>
        <taxon>Peronosporaceae</taxon>
        <taxon>Hyaloperonospora</taxon>
    </lineage>
</organism>
<dbReference type="Proteomes" id="UP000011713">
    <property type="component" value="Unassembled WGS sequence"/>
</dbReference>
<protein>
    <submittedName>
        <fullName evidence="1">Uncharacterized protein</fullName>
    </submittedName>
</protein>
<sequence length="101" mass="10998">MSGSFTTGSQTFKFGRHIASLPSNSIFITRSVPRTIAAVRCGSVTGCCDFTTLVLGVPEDASATVSTVRIRKFQRFSGLDCWRGFKMMSRRTNRCGNGYGS</sequence>
<accession>M4B604</accession>
<proteinExistence type="predicted"/>
<evidence type="ECO:0000313" key="1">
    <source>
        <dbReference type="EnsemblProtists" id="HpaP801704"/>
    </source>
</evidence>
<dbReference type="VEuPathDB" id="FungiDB:HpaG801704"/>
<dbReference type="InParanoid" id="M4B604"/>
<keyword evidence="2" id="KW-1185">Reference proteome</keyword>
<dbReference type="AlphaFoldDB" id="M4B604"/>
<reference evidence="1" key="2">
    <citation type="submission" date="2015-06" db="UniProtKB">
        <authorList>
            <consortium name="EnsemblProtists"/>
        </authorList>
    </citation>
    <scope>IDENTIFICATION</scope>
    <source>
        <strain evidence="1">Emoy2</strain>
    </source>
</reference>